<keyword evidence="3" id="KW-1185">Reference proteome</keyword>
<accession>A0A1I3IWG5</accession>
<dbReference type="PANTHER" id="PTHR46401">
    <property type="entry name" value="GLYCOSYLTRANSFERASE WBBK-RELATED"/>
    <property type="match status" value="1"/>
</dbReference>
<dbReference type="Gene3D" id="3.40.50.2000">
    <property type="entry name" value="Glycogen Phosphorylase B"/>
    <property type="match status" value="1"/>
</dbReference>
<dbReference type="Proteomes" id="UP000182737">
    <property type="component" value="Unassembled WGS sequence"/>
</dbReference>
<proteinExistence type="predicted"/>
<sequence length="389" mass="45752">MNKQKLFNNQFFLFIYRFCKVIFYRLIYDTFIYKLIYKHSFKDFLNPSEKYKLVVCHNGGGGTVSYMKNKYENVPHIIYLKNPVSADKDYLYSIENSDTGNKIYIKPKQLKRIEQYIKEIHVIAVESYMNLEFILPWFVSLNVPVNYDIHDYHCVWYETHFVHNGKYLSEEELRKSVLNYAFRKITFEQWYKNWFDFFAHVQTITAFSQSSKDIFNKFYPEYIDKVTVVPHSLDYIKSGTLTKLPEKFTIGIFGMIRGADKGCNVVHSFLEYSKNKDYQIYINGELSKECKVISENIHYMGRYDVERLDKLIEEQGISTVLFPSICPETFSYTVSELIHVGVPIACFNLGAQAEKVSQYKYGQIIQNDSNEEILAALKAAYEKGQNNGK</sequence>
<dbReference type="OrthoDB" id="9814612at2"/>
<evidence type="ECO:0000313" key="3">
    <source>
        <dbReference type="Proteomes" id="UP000182737"/>
    </source>
</evidence>
<gene>
    <name evidence="2" type="ORF">SAMN04487775_102175</name>
</gene>
<dbReference type="AlphaFoldDB" id="A0A1I3IWG5"/>
<dbReference type="PANTHER" id="PTHR46401:SF2">
    <property type="entry name" value="GLYCOSYLTRANSFERASE WBBK-RELATED"/>
    <property type="match status" value="1"/>
</dbReference>
<dbReference type="RefSeq" id="WP_074930572.1">
    <property type="nucleotide sequence ID" value="NZ_FORI01000002.1"/>
</dbReference>
<dbReference type="SUPFAM" id="SSF53756">
    <property type="entry name" value="UDP-Glycosyltransferase/glycogen phosphorylase"/>
    <property type="match status" value="1"/>
</dbReference>
<name>A0A1I3IWG5_9SPIR</name>
<keyword evidence="1 2" id="KW-0808">Transferase</keyword>
<evidence type="ECO:0000256" key="1">
    <source>
        <dbReference type="ARBA" id="ARBA00022679"/>
    </source>
</evidence>
<reference evidence="3" key="1">
    <citation type="submission" date="2016-10" db="EMBL/GenBank/DDBJ databases">
        <authorList>
            <person name="Varghese N."/>
            <person name="Submissions S."/>
        </authorList>
    </citation>
    <scope>NUCLEOTIDE SEQUENCE [LARGE SCALE GENOMIC DNA]</scope>
    <source>
        <strain evidence="3">XBD1002</strain>
    </source>
</reference>
<dbReference type="EMBL" id="FORI01000002">
    <property type="protein sequence ID" value="SFI52210.1"/>
    <property type="molecule type" value="Genomic_DNA"/>
</dbReference>
<protein>
    <submittedName>
        <fullName evidence="2">Glycosyltransferase involved in cell wall bisynthesis</fullName>
    </submittedName>
</protein>
<organism evidence="2 3">
    <name type="scientific">Treponema bryantii</name>
    <dbReference type="NCBI Taxonomy" id="163"/>
    <lineage>
        <taxon>Bacteria</taxon>
        <taxon>Pseudomonadati</taxon>
        <taxon>Spirochaetota</taxon>
        <taxon>Spirochaetia</taxon>
        <taxon>Spirochaetales</taxon>
        <taxon>Treponemataceae</taxon>
        <taxon>Treponema</taxon>
    </lineage>
</organism>
<dbReference type="GO" id="GO:0016757">
    <property type="term" value="F:glycosyltransferase activity"/>
    <property type="evidence" value="ECO:0007669"/>
    <property type="project" value="TreeGrafter"/>
</dbReference>
<evidence type="ECO:0000313" key="2">
    <source>
        <dbReference type="EMBL" id="SFI52210.1"/>
    </source>
</evidence>